<evidence type="ECO:0000256" key="2">
    <source>
        <dbReference type="ARBA" id="ARBA00023054"/>
    </source>
</evidence>
<dbReference type="EMBL" id="JBHUOP010000006">
    <property type="protein sequence ID" value="MFD2841520.1"/>
    <property type="molecule type" value="Genomic_DNA"/>
</dbReference>
<dbReference type="InterPro" id="IPR058792">
    <property type="entry name" value="Beta-barrel_RND_2"/>
</dbReference>
<feature type="domain" description="CusB-like beta-barrel" evidence="6">
    <location>
        <begin position="315"/>
        <end position="389"/>
    </location>
</feature>
<dbReference type="PANTHER" id="PTHR32347:SF14">
    <property type="entry name" value="EFFLUX SYSTEM COMPONENT YKNX-RELATED"/>
    <property type="match status" value="1"/>
</dbReference>
<feature type="transmembrane region" description="Helical" evidence="4">
    <location>
        <begin position="7"/>
        <end position="26"/>
    </location>
</feature>
<keyword evidence="4" id="KW-0812">Transmembrane</keyword>
<proteinExistence type="predicted"/>
<name>A0ABW5XGD5_9MICO</name>
<reference evidence="8" key="1">
    <citation type="journal article" date="2019" name="Int. J. Syst. Evol. Microbiol.">
        <title>The Global Catalogue of Microorganisms (GCM) 10K type strain sequencing project: providing services to taxonomists for standard genome sequencing and annotation.</title>
        <authorList>
            <consortium name="The Broad Institute Genomics Platform"/>
            <consortium name="The Broad Institute Genome Sequencing Center for Infectious Disease"/>
            <person name="Wu L."/>
            <person name="Ma J."/>
        </authorList>
    </citation>
    <scope>NUCLEOTIDE SEQUENCE [LARGE SCALE GENOMIC DNA]</scope>
    <source>
        <strain evidence="8">KCTC 33576</strain>
    </source>
</reference>
<dbReference type="Gene3D" id="6.20.50.140">
    <property type="match status" value="1"/>
</dbReference>
<dbReference type="Pfam" id="PF25954">
    <property type="entry name" value="Beta-barrel_RND_2"/>
    <property type="match status" value="1"/>
</dbReference>
<feature type="compositionally biased region" description="Gly residues" evidence="3">
    <location>
        <begin position="284"/>
        <end position="295"/>
    </location>
</feature>
<dbReference type="SUPFAM" id="SSF111369">
    <property type="entry name" value="HlyD-like secretion proteins"/>
    <property type="match status" value="1"/>
</dbReference>
<dbReference type="InterPro" id="IPR050465">
    <property type="entry name" value="UPF0194_transport"/>
</dbReference>
<feature type="region of interest" description="Disordered" evidence="3">
    <location>
        <begin position="466"/>
        <end position="505"/>
    </location>
</feature>
<organism evidence="7 8">
    <name type="scientific">Populibacterium corticicola</name>
    <dbReference type="NCBI Taxonomy" id="1812826"/>
    <lineage>
        <taxon>Bacteria</taxon>
        <taxon>Bacillati</taxon>
        <taxon>Actinomycetota</taxon>
        <taxon>Actinomycetes</taxon>
        <taxon>Micrococcales</taxon>
        <taxon>Jonesiaceae</taxon>
        <taxon>Populibacterium</taxon>
    </lineage>
</organism>
<comment type="caution">
    <text evidence="7">The sequence shown here is derived from an EMBL/GenBank/DDBJ whole genome shotgun (WGS) entry which is preliminary data.</text>
</comment>
<evidence type="ECO:0000259" key="6">
    <source>
        <dbReference type="Pfam" id="PF25954"/>
    </source>
</evidence>
<dbReference type="InterPro" id="IPR058625">
    <property type="entry name" value="MdtA-like_BSH"/>
</dbReference>
<accession>A0ABW5XGD5</accession>
<dbReference type="Gene3D" id="2.40.50.100">
    <property type="match status" value="1"/>
</dbReference>
<keyword evidence="2" id="KW-0175">Coiled coil</keyword>
<dbReference type="Pfam" id="PF25917">
    <property type="entry name" value="BSH_RND"/>
    <property type="match status" value="1"/>
</dbReference>
<protein>
    <submittedName>
        <fullName evidence="7">Efflux RND transporter periplasmic adaptor subunit</fullName>
    </submittedName>
</protein>
<evidence type="ECO:0000313" key="7">
    <source>
        <dbReference type="EMBL" id="MFD2841520.1"/>
    </source>
</evidence>
<dbReference type="Gene3D" id="2.40.30.170">
    <property type="match status" value="1"/>
</dbReference>
<dbReference type="Gene3D" id="1.10.287.470">
    <property type="entry name" value="Helix hairpin bin"/>
    <property type="match status" value="1"/>
</dbReference>
<keyword evidence="4" id="KW-1133">Transmembrane helix</keyword>
<evidence type="ECO:0000259" key="5">
    <source>
        <dbReference type="Pfam" id="PF25917"/>
    </source>
</evidence>
<feature type="domain" description="Multidrug resistance protein MdtA-like barrel-sandwich hybrid" evidence="5">
    <location>
        <begin position="68"/>
        <end position="282"/>
    </location>
</feature>
<evidence type="ECO:0000256" key="3">
    <source>
        <dbReference type="SAM" id="MobiDB-lite"/>
    </source>
</evidence>
<keyword evidence="4" id="KW-0472">Membrane</keyword>
<feature type="region of interest" description="Disordered" evidence="3">
    <location>
        <begin position="168"/>
        <end position="231"/>
    </location>
</feature>
<gene>
    <name evidence="7" type="ORF">ACFSYH_13215</name>
</gene>
<evidence type="ECO:0000313" key="8">
    <source>
        <dbReference type="Proteomes" id="UP001597391"/>
    </source>
</evidence>
<feature type="compositionally biased region" description="Gly residues" evidence="3">
    <location>
        <begin position="490"/>
        <end position="505"/>
    </location>
</feature>
<sequence>MASRKILNGALIATLILIAVAVWWFVTPHDGASAESSEQTVRTASVTKTTVSSTIAAQGNIEAGKTRTVDFEVSGDIEEIDVVVGDTVSKGDVLATLTSDSVQDSIDAAQETYEEAADEVASAKKSLTSAQSDLADAKTDYTTAVAEQKAAEKAAAAAEKAAAKEAAAAAKNEQSTQTTTGGDSSVQQTTTSTSESSTQSSTQSGSGTSVSSAKQQVSSAQSKVESAQSTLTKANKSLAKAAEALEEAKALSDYTTLTAPMAGLITAINGEVGDSVSSGSSSASGGGSTGDGSGSSSGASSSGFITISSTKSMVINASFDEADASALAVGQQATVTFPAVEGVELTGEVTHIDPVGTSSGSVVTFGATVTLTDVPASIRIGQTASLTVTTASAEDALAALSQAVTVTETSEDGTATGTVTLVSDDGTQTVTDVVLGVQGDAMTEIISGVAEGDNLLISVDTAVGETTSNQDSTGTGGFPGGSNFPSGGNAPSGGFPGGNGGGGRG</sequence>
<comment type="subcellular location">
    <subcellularLocation>
        <location evidence="1">Cell envelope</location>
    </subcellularLocation>
</comment>
<keyword evidence="8" id="KW-1185">Reference proteome</keyword>
<evidence type="ECO:0000256" key="4">
    <source>
        <dbReference type="SAM" id="Phobius"/>
    </source>
</evidence>
<dbReference type="PANTHER" id="PTHR32347">
    <property type="entry name" value="EFFLUX SYSTEM COMPONENT YKNX-RELATED"/>
    <property type="match status" value="1"/>
</dbReference>
<evidence type="ECO:0000256" key="1">
    <source>
        <dbReference type="ARBA" id="ARBA00004196"/>
    </source>
</evidence>
<dbReference type="Proteomes" id="UP001597391">
    <property type="component" value="Unassembled WGS sequence"/>
</dbReference>
<dbReference type="RefSeq" id="WP_377467589.1">
    <property type="nucleotide sequence ID" value="NZ_JBHUOP010000006.1"/>
</dbReference>
<feature type="compositionally biased region" description="Low complexity" evidence="3">
    <location>
        <begin position="168"/>
        <end position="229"/>
    </location>
</feature>
<feature type="region of interest" description="Disordered" evidence="3">
    <location>
        <begin position="275"/>
        <end position="299"/>
    </location>
</feature>